<name>A0A504JNM5_9FLAO</name>
<proteinExistence type="predicted"/>
<comment type="caution">
    <text evidence="6">The sequence shown here is derived from an EMBL/GenBank/DDBJ whole genome shotgun (WGS) entry which is preliminary data.</text>
</comment>
<dbReference type="SUPFAM" id="SSF46689">
    <property type="entry name" value="Homeodomain-like"/>
    <property type="match status" value="1"/>
</dbReference>
<dbReference type="Proteomes" id="UP000315540">
    <property type="component" value="Unassembled WGS sequence"/>
</dbReference>
<keyword evidence="1" id="KW-0805">Transcription regulation</keyword>
<evidence type="ECO:0000256" key="3">
    <source>
        <dbReference type="ARBA" id="ARBA00023163"/>
    </source>
</evidence>
<dbReference type="InterPro" id="IPR018060">
    <property type="entry name" value="HTH_AraC"/>
</dbReference>
<dbReference type="GO" id="GO:0043565">
    <property type="term" value="F:sequence-specific DNA binding"/>
    <property type="evidence" value="ECO:0007669"/>
    <property type="project" value="InterPro"/>
</dbReference>
<dbReference type="SMART" id="SM00342">
    <property type="entry name" value="HTH_ARAC"/>
    <property type="match status" value="1"/>
</dbReference>
<dbReference type="GO" id="GO:0003700">
    <property type="term" value="F:DNA-binding transcription factor activity"/>
    <property type="evidence" value="ECO:0007669"/>
    <property type="project" value="InterPro"/>
</dbReference>
<dbReference type="SUPFAM" id="SSF48452">
    <property type="entry name" value="TPR-like"/>
    <property type="match status" value="1"/>
</dbReference>
<keyword evidence="3" id="KW-0804">Transcription</keyword>
<dbReference type="EMBL" id="VFWZ01000002">
    <property type="protein sequence ID" value="TPN87970.1"/>
    <property type="molecule type" value="Genomic_DNA"/>
</dbReference>
<keyword evidence="2" id="KW-0238">DNA-binding</keyword>
<dbReference type="Gene3D" id="1.10.10.60">
    <property type="entry name" value="Homeodomain-like"/>
    <property type="match status" value="2"/>
</dbReference>
<evidence type="ECO:0000313" key="6">
    <source>
        <dbReference type="EMBL" id="TPN87970.1"/>
    </source>
</evidence>
<dbReference type="PROSITE" id="PS01124">
    <property type="entry name" value="HTH_ARAC_FAMILY_2"/>
    <property type="match status" value="1"/>
</dbReference>
<dbReference type="PANTHER" id="PTHR43280:SF2">
    <property type="entry name" value="HTH-TYPE TRANSCRIPTIONAL REGULATOR EXSA"/>
    <property type="match status" value="1"/>
</dbReference>
<dbReference type="PANTHER" id="PTHR43280">
    <property type="entry name" value="ARAC-FAMILY TRANSCRIPTIONAL REGULATOR"/>
    <property type="match status" value="1"/>
</dbReference>
<evidence type="ECO:0000256" key="4">
    <source>
        <dbReference type="SAM" id="Phobius"/>
    </source>
</evidence>
<dbReference type="RefSeq" id="WP_140592609.1">
    <property type="nucleotide sequence ID" value="NZ_VFWZ01000002.1"/>
</dbReference>
<evidence type="ECO:0000259" key="5">
    <source>
        <dbReference type="PROSITE" id="PS01124"/>
    </source>
</evidence>
<keyword evidence="4" id="KW-1133">Transmembrane helix</keyword>
<dbReference type="AlphaFoldDB" id="A0A504JNM5"/>
<feature type="transmembrane region" description="Helical" evidence="4">
    <location>
        <begin position="396"/>
        <end position="418"/>
    </location>
</feature>
<dbReference type="InterPro" id="IPR011990">
    <property type="entry name" value="TPR-like_helical_dom_sf"/>
</dbReference>
<evidence type="ECO:0000256" key="2">
    <source>
        <dbReference type="ARBA" id="ARBA00023125"/>
    </source>
</evidence>
<dbReference type="OrthoDB" id="5295174at2"/>
<dbReference type="InterPro" id="IPR009057">
    <property type="entry name" value="Homeodomain-like_sf"/>
</dbReference>
<keyword evidence="4" id="KW-0812">Transmembrane</keyword>
<gene>
    <name evidence="6" type="ORF">FHK87_10380</name>
</gene>
<organism evidence="6 7">
    <name type="scientific">Aquimarina algicola</name>
    <dbReference type="NCBI Taxonomy" id="2589995"/>
    <lineage>
        <taxon>Bacteria</taxon>
        <taxon>Pseudomonadati</taxon>
        <taxon>Bacteroidota</taxon>
        <taxon>Flavobacteriia</taxon>
        <taxon>Flavobacteriales</taxon>
        <taxon>Flavobacteriaceae</taxon>
        <taxon>Aquimarina</taxon>
    </lineage>
</organism>
<feature type="domain" description="HTH araC/xylS-type" evidence="5">
    <location>
        <begin position="456"/>
        <end position="568"/>
    </location>
</feature>
<protein>
    <submittedName>
        <fullName evidence="6">Helix-turn-helix domain-containing protein</fullName>
    </submittedName>
</protein>
<evidence type="ECO:0000313" key="7">
    <source>
        <dbReference type="Proteomes" id="UP000315540"/>
    </source>
</evidence>
<reference evidence="6 7" key="1">
    <citation type="submission" date="2019-06" db="EMBL/GenBank/DDBJ databases">
        <authorList>
            <person name="Meng X."/>
        </authorList>
    </citation>
    <scope>NUCLEOTIDE SEQUENCE [LARGE SCALE GENOMIC DNA]</scope>
    <source>
        <strain evidence="6 7">M625</strain>
    </source>
</reference>
<keyword evidence="7" id="KW-1185">Reference proteome</keyword>
<dbReference type="Gene3D" id="1.25.40.10">
    <property type="entry name" value="Tetratricopeptide repeat domain"/>
    <property type="match status" value="1"/>
</dbReference>
<accession>A0A504JNM5</accession>
<dbReference type="Pfam" id="PF12833">
    <property type="entry name" value="HTH_18"/>
    <property type="match status" value="1"/>
</dbReference>
<evidence type="ECO:0000256" key="1">
    <source>
        <dbReference type="ARBA" id="ARBA00023015"/>
    </source>
</evidence>
<keyword evidence="4" id="KW-0472">Membrane</keyword>
<sequence>MKGEKKITLTYLVIFILFTNIVNSKPLYESALIFKSVEKDSLKNKSYNYLEKRYYNSGNDLEAARVYANAYLNLAKKEKNSIKIANGFLYLSEASSEKKSLKYADSIIFYGKKSKNKELLIKGNIQKGIQFYFLAEYNKSLSKLLDAQKIAVEENNHFQQVVIKHHIGNLKNVTKQREEALEIFRSNIKYFDKKDIESPEEKRQYLKSLFRLANIYNIKRNLDSAEIINKRGIKESLQTENQYMYPVFLACYGSTLQLSGRVDMALDSLKKSANLTKNRKARLASIYLIICRIERDRGNNQQYENYLLKIDSMYANYPETIKETKIAYEALVKLYRDNKNHEQQLIFMNKLIRLDSILDLKFQNINKDIARNYENRNLIHEKENLIKKLGEGKKQYSYFLFFTSMAIISLLFLIYFFYKKKKIYQTRFNQLMKDQSSPKNQTKKLVQIKKQDSIPEEIVESILEGLRKFETEKKYLSKNISLKELATTLKTNTSYLSFVINSQEKKNFSKYISDLRIQYSIDRIKEDKKFRSYTIKAIANEVGFKSQEAFSKAFYKKTGLYPSYFINNIQKSRKI</sequence>